<evidence type="ECO:0000256" key="1">
    <source>
        <dbReference type="ARBA" id="ARBA00023015"/>
    </source>
</evidence>
<dbReference type="SUPFAM" id="SSF64288">
    <property type="entry name" value="Chorismate lyase-like"/>
    <property type="match status" value="1"/>
</dbReference>
<dbReference type="InterPro" id="IPR011663">
    <property type="entry name" value="UTRA"/>
</dbReference>
<dbReference type="AlphaFoldDB" id="N4WQ04"/>
<dbReference type="RefSeq" id="WP_003469772.1">
    <property type="nucleotide sequence ID" value="NZ_APML01000040.1"/>
</dbReference>
<dbReference type="InterPro" id="IPR028978">
    <property type="entry name" value="Chorismate_lyase_/UTRA_dom_sf"/>
</dbReference>
<dbReference type="EMBL" id="APML01000040">
    <property type="protein sequence ID" value="ENH96530.1"/>
    <property type="molecule type" value="Genomic_DNA"/>
</dbReference>
<keyword evidence="3" id="KW-0804">Transcription</keyword>
<dbReference type="GO" id="GO:0045892">
    <property type="term" value="P:negative regulation of DNA-templated transcription"/>
    <property type="evidence" value="ECO:0007669"/>
    <property type="project" value="TreeGrafter"/>
</dbReference>
<accession>N4WQ04</accession>
<dbReference type="InterPro" id="IPR036388">
    <property type="entry name" value="WH-like_DNA-bd_sf"/>
</dbReference>
<dbReference type="SMART" id="SM00866">
    <property type="entry name" value="UTRA"/>
    <property type="match status" value="1"/>
</dbReference>
<reference evidence="5 6" key="1">
    <citation type="submission" date="2013-03" db="EMBL/GenBank/DDBJ databases">
        <title>Draft genome sequence of Gracibacillus halophilus YIM-C55.5, a moderately halophilic and thermophilic organism from the Xiaochaidamu salt lake.</title>
        <authorList>
            <person name="Sugumar T."/>
            <person name="Polireddy D.R."/>
            <person name="Antony A."/>
            <person name="Madhava Y.R."/>
            <person name="Sivakumar N."/>
        </authorList>
    </citation>
    <scope>NUCLEOTIDE SEQUENCE [LARGE SCALE GENOMIC DNA]</scope>
    <source>
        <strain evidence="5 6">YIM-C55.5</strain>
    </source>
</reference>
<evidence type="ECO:0000259" key="4">
    <source>
        <dbReference type="PROSITE" id="PS50949"/>
    </source>
</evidence>
<keyword evidence="1" id="KW-0805">Transcription regulation</keyword>
<dbReference type="Proteomes" id="UP000012283">
    <property type="component" value="Unassembled WGS sequence"/>
</dbReference>
<evidence type="ECO:0000256" key="3">
    <source>
        <dbReference type="ARBA" id="ARBA00023163"/>
    </source>
</evidence>
<feature type="domain" description="HTH gntR-type" evidence="4">
    <location>
        <begin position="7"/>
        <end position="75"/>
    </location>
</feature>
<keyword evidence="6" id="KW-1185">Reference proteome</keyword>
<dbReference type="GO" id="GO:0003677">
    <property type="term" value="F:DNA binding"/>
    <property type="evidence" value="ECO:0007669"/>
    <property type="project" value="UniProtKB-KW"/>
</dbReference>
<proteinExistence type="predicted"/>
<dbReference type="Pfam" id="PF07702">
    <property type="entry name" value="UTRA"/>
    <property type="match status" value="1"/>
</dbReference>
<name>N4WQ04_9BACI</name>
<organism evidence="5 6">
    <name type="scientific">Gracilibacillus halophilus YIM-C55.5</name>
    <dbReference type="NCBI Taxonomy" id="1308866"/>
    <lineage>
        <taxon>Bacteria</taxon>
        <taxon>Bacillati</taxon>
        <taxon>Bacillota</taxon>
        <taxon>Bacilli</taxon>
        <taxon>Bacillales</taxon>
        <taxon>Bacillaceae</taxon>
        <taxon>Gracilibacillus</taxon>
    </lineage>
</organism>
<dbReference type="CDD" id="cd07377">
    <property type="entry name" value="WHTH_GntR"/>
    <property type="match status" value="1"/>
</dbReference>
<protein>
    <submittedName>
        <fullName evidence="5">Transcriptional regulator</fullName>
    </submittedName>
</protein>
<evidence type="ECO:0000313" key="5">
    <source>
        <dbReference type="EMBL" id="ENH96530.1"/>
    </source>
</evidence>
<dbReference type="InterPro" id="IPR050679">
    <property type="entry name" value="Bact_HTH_transcr_reg"/>
</dbReference>
<keyword evidence="2" id="KW-0238">DNA-binding</keyword>
<gene>
    <name evidence="5" type="ORF">J416_10191</name>
</gene>
<dbReference type="Pfam" id="PF00392">
    <property type="entry name" value="GntR"/>
    <property type="match status" value="1"/>
</dbReference>
<dbReference type="PANTHER" id="PTHR44846:SF17">
    <property type="entry name" value="GNTR-FAMILY TRANSCRIPTIONAL REGULATOR"/>
    <property type="match status" value="1"/>
</dbReference>
<dbReference type="GO" id="GO:0003700">
    <property type="term" value="F:DNA-binding transcription factor activity"/>
    <property type="evidence" value="ECO:0007669"/>
    <property type="project" value="InterPro"/>
</dbReference>
<dbReference type="PRINTS" id="PR00035">
    <property type="entry name" value="HTHGNTR"/>
</dbReference>
<dbReference type="PATRIC" id="fig|1308866.3.peg.2067"/>
<dbReference type="PROSITE" id="PS50949">
    <property type="entry name" value="HTH_GNTR"/>
    <property type="match status" value="1"/>
</dbReference>
<dbReference type="PANTHER" id="PTHR44846">
    <property type="entry name" value="MANNOSYL-D-GLYCERATE TRANSPORT/METABOLISM SYSTEM REPRESSOR MNGR-RELATED"/>
    <property type="match status" value="1"/>
</dbReference>
<comment type="caution">
    <text evidence="5">The sequence shown here is derived from an EMBL/GenBank/DDBJ whole genome shotgun (WGS) entry which is preliminary data.</text>
</comment>
<dbReference type="STRING" id="1308866.J416_10191"/>
<dbReference type="eggNOG" id="COG2188">
    <property type="taxonomic scope" value="Bacteria"/>
</dbReference>
<dbReference type="SMART" id="SM00345">
    <property type="entry name" value="HTH_GNTR"/>
    <property type="match status" value="1"/>
</dbReference>
<dbReference type="SUPFAM" id="SSF46785">
    <property type="entry name" value="Winged helix' DNA-binding domain"/>
    <property type="match status" value="1"/>
</dbReference>
<dbReference type="InterPro" id="IPR036390">
    <property type="entry name" value="WH_DNA-bd_sf"/>
</dbReference>
<sequence length="241" mass="27702">MLSNMENASVLDVVHEIRDLIKRGFYQEREKLPTLYELATRFGVTRGIVRDAIEILEEENVLVDRPGVGTFVNKQPILSSGIEELGSVTEMIEKSGKLPGVQYISAEIVEPTEEDMNRFDPLSIRHLAQLERLRTADGEPVVYAIDKVDHHLLPLELIHSQESIFNALKRYAKIEIDYAVAYIEPIGYHERISPMLNCQPDQAILLLKQIHYTKDHTPVLYSANYFRADVFSFYVLRKRMS</sequence>
<evidence type="ECO:0000256" key="2">
    <source>
        <dbReference type="ARBA" id="ARBA00023125"/>
    </source>
</evidence>
<dbReference type="Gene3D" id="1.10.10.10">
    <property type="entry name" value="Winged helix-like DNA-binding domain superfamily/Winged helix DNA-binding domain"/>
    <property type="match status" value="1"/>
</dbReference>
<dbReference type="InterPro" id="IPR000524">
    <property type="entry name" value="Tscrpt_reg_HTH_GntR"/>
</dbReference>
<dbReference type="Gene3D" id="3.40.1410.10">
    <property type="entry name" value="Chorismate lyase-like"/>
    <property type="match status" value="1"/>
</dbReference>
<dbReference type="OrthoDB" id="149756at2"/>
<evidence type="ECO:0000313" key="6">
    <source>
        <dbReference type="Proteomes" id="UP000012283"/>
    </source>
</evidence>